<dbReference type="STRING" id="1284197.S8BLK9"/>
<dbReference type="OrthoDB" id="426718at2759"/>
<dbReference type="AlphaFoldDB" id="S8BLK9"/>
<protein>
    <submittedName>
        <fullName evidence="3">Uncharacterized protein</fullName>
    </submittedName>
</protein>
<dbReference type="eggNOG" id="ENOG502SB7A">
    <property type="taxonomic scope" value="Eukaryota"/>
</dbReference>
<proteinExistence type="predicted"/>
<dbReference type="InterPro" id="IPR021838">
    <property type="entry name" value="DUF3431"/>
</dbReference>
<keyword evidence="2" id="KW-0472">Membrane</keyword>
<name>S8BLK9_DACHA</name>
<keyword evidence="2" id="KW-1133">Transmembrane helix</keyword>
<dbReference type="PANTHER" id="PTHR37490">
    <property type="entry name" value="EXPRESSED PROTEIN"/>
    <property type="match status" value="1"/>
</dbReference>
<dbReference type="Pfam" id="PF11913">
    <property type="entry name" value="DUF3431"/>
    <property type="match status" value="1"/>
</dbReference>
<evidence type="ECO:0000256" key="1">
    <source>
        <dbReference type="SAM" id="MobiDB-lite"/>
    </source>
</evidence>
<organism evidence="3 4">
    <name type="scientific">Dactylellina haptotyla (strain CBS 200.50)</name>
    <name type="common">Nematode-trapping fungus</name>
    <name type="synonym">Monacrosporium haptotylum</name>
    <dbReference type="NCBI Taxonomy" id="1284197"/>
    <lineage>
        <taxon>Eukaryota</taxon>
        <taxon>Fungi</taxon>
        <taxon>Dikarya</taxon>
        <taxon>Ascomycota</taxon>
        <taxon>Pezizomycotina</taxon>
        <taxon>Orbiliomycetes</taxon>
        <taxon>Orbiliales</taxon>
        <taxon>Orbiliaceae</taxon>
        <taxon>Dactylellina</taxon>
    </lineage>
</organism>
<reference evidence="4" key="2">
    <citation type="submission" date="2013-04" db="EMBL/GenBank/DDBJ databases">
        <title>Genomic mechanisms accounting for the adaptation to parasitism in nematode-trapping fungi.</title>
        <authorList>
            <person name="Ahren D.G."/>
        </authorList>
    </citation>
    <scope>NUCLEOTIDE SEQUENCE [LARGE SCALE GENOMIC DNA]</scope>
    <source>
        <strain evidence="4">CBS 200.50</strain>
    </source>
</reference>
<sequence>MLCSGKPGVTRMGTVGTLLLLAIWVYTFYEKTIFLPSTLRSDVTQKKIHVETTTSDLVDVEPEIPLAITTTDSNTRPTATKNPISKVQSSSKAAKPSPENTYEKTVIMGKIKSEDTSWVQQSLPEWRPAVYAVDDRKVEGYLHVSVNKGREAMAYLTYLIDYYDDLSEINVFIHAHRGGYPQAWHNEPQSAEYSAIKMLELLRLDNIREKGYVNLRCNGNPGCPAELHPNGNKFEKGRIEIGWKKLWKHMNGDKALPNAVGVACCAQFAVTKEKIREKPKSYYENLMDWLLNTDEEDPGRVFEYFWHVMFGMPMVHCEGNYQSCICRTYDCGAAKRSLVDLFGGMADRL</sequence>
<comment type="caution">
    <text evidence="3">The sequence shown here is derived from an EMBL/GenBank/DDBJ whole genome shotgun (WGS) entry which is preliminary data.</text>
</comment>
<feature type="transmembrane region" description="Helical" evidence="2">
    <location>
        <begin position="12"/>
        <end position="29"/>
    </location>
</feature>
<dbReference type="Proteomes" id="UP000015100">
    <property type="component" value="Unassembled WGS sequence"/>
</dbReference>
<dbReference type="EMBL" id="AQGS01000958">
    <property type="protein sequence ID" value="EPS36137.1"/>
    <property type="molecule type" value="Genomic_DNA"/>
</dbReference>
<dbReference type="PANTHER" id="PTHR37490:SF2">
    <property type="match status" value="1"/>
</dbReference>
<gene>
    <name evidence="3" type="ORF">H072_10295</name>
</gene>
<feature type="compositionally biased region" description="Polar residues" evidence="1">
    <location>
        <begin position="70"/>
        <end position="92"/>
    </location>
</feature>
<evidence type="ECO:0000313" key="3">
    <source>
        <dbReference type="EMBL" id="EPS36137.1"/>
    </source>
</evidence>
<reference evidence="3 4" key="1">
    <citation type="journal article" date="2013" name="PLoS Genet.">
        <title>Genomic mechanisms accounting for the adaptation to parasitism in nematode-trapping fungi.</title>
        <authorList>
            <person name="Meerupati T."/>
            <person name="Andersson K.M."/>
            <person name="Friman E."/>
            <person name="Kumar D."/>
            <person name="Tunlid A."/>
            <person name="Ahren D."/>
        </authorList>
    </citation>
    <scope>NUCLEOTIDE SEQUENCE [LARGE SCALE GENOMIC DNA]</scope>
    <source>
        <strain evidence="3 4">CBS 200.50</strain>
    </source>
</reference>
<evidence type="ECO:0000256" key="2">
    <source>
        <dbReference type="SAM" id="Phobius"/>
    </source>
</evidence>
<dbReference type="HOGENOM" id="CLU_031559_0_0_1"/>
<accession>S8BLK9</accession>
<dbReference type="OMA" id="RTWCENR"/>
<keyword evidence="2" id="KW-0812">Transmembrane</keyword>
<feature type="region of interest" description="Disordered" evidence="1">
    <location>
        <begin position="70"/>
        <end position="99"/>
    </location>
</feature>
<evidence type="ECO:0000313" key="4">
    <source>
        <dbReference type="Proteomes" id="UP000015100"/>
    </source>
</evidence>
<keyword evidence="4" id="KW-1185">Reference proteome</keyword>